<accession>A0ABT3NC61</accession>
<dbReference type="Gene3D" id="3.40.50.2000">
    <property type="entry name" value="Glycogen Phosphorylase B"/>
    <property type="match status" value="2"/>
</dbReference>
<dbReference type="SUPFAM" id="SSF53756">
    <property type="entry name" value="UDP-Glycosyltransferase/glycogen phosphorylase"/>
    <property type="match status" value="1"/>
</dbReference>
<dbReference type="RefSeq" id="WP_265425976.1">
    <property type="nucleotide sequence ID" value="NZ_JAPFPW010000021.1"/>
</dbReference>
<dbReference type="InterPro" id="IPR001296">
    <property type="entry name" value="Glyco_trans_1"/>
</dbReference>
<reference evidence="2 3" key="1">
    <citation type="submission" date="2022-11" db="EMBL/GenBank/DDBJ databases">
        <title>Desulfobotulus tamanensis H1 sp. nov. - anaerobic, alkaliphilic, sulphate reducing bacterium isolated from terrestrial mud volcano.</title>
        <authorList>
            <person name="Frolova A."/>
            <person name="Merkel A.Y."/>
            <person name="Slobodkin A.I."/>
        </authorList>
    </citation>
    <scope>NUCLEOTIDE SEQUENCE [LARGE SCALE GENOMIC DNA]</scope>
    <source>
        <strain evidence="2 3">H1</strain>
    </source>
</reference>
<sequence>MNKESFLADEPLTRWNEKVVRIRLLFFMLLFPFRLVFQGADIVHANPSMNQRAILRDGIFILMSKIFRKKILVFIHGWDDREFEKISTCRLRKFLFLKVYNYSDLLVVLSEQFSEKLLKIGINKEISVETTMLDESFIVDAEIKKKIDNLFDKKTINILFLSRIEKTKGIYEAIDAYTILKSKGFDVALTVAGDGNELAKIKLYVSGKKIQNVTFAGFVSGRDKHRVFMRGDVFLFPTYFEGMPISMLEVMAYGMPVISRSVGGIPSVLSDGINGFMTYSKDPEIFSSFVIKLLENRCLFHSIARNNARLAKEKFYSAVVGKRIEKRYENLLGENIPKSSECKRLS</sequence>
<name>A0ABT3NC61_9BACT</name>
<dbReference type="InterPro" id="IPR050194">
    <property type="entry name" value="Glycosyltransferase_grp1"/>
</dbReference>
<proteinExistence type="predicted"/>
<organism evidence="2 3">
    <name type="scientific">Desulfobotulus pelophilus</name>
    <dbReference type="NCBI Taxonomy" id="2823377"/>
    <lineage>
        <taxon>Bacteria</taxon>
        <taxon>Pseudomonadati</taxon>
        <taxon>Thermodesulfobacteriota</taxon>
        <taxon>Desulfobacteria</taxon>
        <taxon>Desulfobacterales</taxon>
        <taxon>Desulfobacteraceae</taxon>
        <taxon>Desulfobotulus</taxon>
    </lineage>
</organism>
<dbReference type="CDD" id="cd03801">
    <property type="entry name" value="GT4_PimA-like"/>
    <property type="match status" value="1"/>
</dbReference>
<gene>
    <name evidence="2" type="ORF">OOT00_13815</name>
</gene>
<dbReference type="EMBL" id="JAPFPW010000021">
    <property type="protein sequence ID" value="MCW7755061.1"/>
    <property type="molecule type" value="Genomic_DNA"/>
</dbReference>
<dbReference type="Pfam" id="PF00534">
    <property type="entry name" value="Glycos_transf_1"/>
    <property type="match status" value="1"/>
</dbReference>
<evidence type="ECO:0000259" key="1">
    <source>
        <dbReference type="Pfam" id="PF00534"/>
    </source>
</evidence>
<evidence type="ECO:0000313" key="2">
    <source>
        <dbReference type="EMBL" id="MCW7755061.1"/>
    </source>
</evidence>
<comment type="caution">
    <text evidence="2">The sequence shown here is derived from an EMBL/GenBank/DDBJ whole genome shotgun (WGS) entry which is preliminary data.</text>
</comment>
<dbReference type="PANTHER" id="PTHR45947:SF3">
    <property type="entry name" value="SULFOQUINOVOSYL TRANSFERASE SQD2"/>
    <property type="match status" value="1"/>
</dbReference>
<dbReference type="PANTHER" id="PTHR45947">
    <property type="entry name" value="SULFOQUINOVOSYL TRANSFERASE SQD2"/>
    <property type="match status" value="1"/>
</dbReference>
<feature type="domain" description="Glycosyl transferase family 1" evidence="1">
    <location>
        <begin position="145"/>
        <end position="306"/>
    </location>
</feature>
<dbReference type="Proteomes" id="UP001209681">
    <property type="component" value="Unassembled WGS sequence"/>
</dbReference>
<keyword evidence="3" id="KW-1185">Reference proteome</keyword>
<protein>
    <submittedName>
        <fullName evidence="2">Glycosyltransferase family 4 protein</fullName>
    </submittedName>
</protein>
<evidence type="ECO:0000313" key="3">
    <source>
        <dbReference type="Proteomes" id="UP001209681"/>
    </source>
</evidence>